<dbReference type="RefSeq" id="WP_142708315.1">
    <property type="nucleotide sequence ID" value="NZ_VIRS01000028.1"/>
</dbReference>
<feature type="transmembrane region" description="Helical" evidence="1">
    <location>
        <begin position="106"/>
        <end position="126"/>
    </location>
</feature>
<feature type="transmembrane region" description="Helical" evidence="1">
    <location>
        <begin position="133"/>
        <end position="152"/>
    </location>
</feature>
<keyword evidence="1" id="KW-1133">Transmembrane helix</keyword>
<organism evidence="2 3">
    <name type="scientific">Cryptosporangium phraense</name>
    <dbReference type="NCBI Taxonomy" id="2593070"/>
    <lineage>
        <taxon>Bacteria</taxon>
        <taxon>Bacillati</taxon>
        <taxon>Actinomycetota</taxon>
        <taxon>Actinomycetes</taxon>
        <taxon>Cryptosporangiales</taxon>
        <taxon>Cryptosporangiaceae</taxon>
        <taxon>Cryptosporangium</taxon>
    </lineage>
</organism>
<feature type="transmembrane region" description="Helical" evidence="1">
    <location>
        <begin position="158"/>
        <end position="179"/>
    </location>
</feature>
<dbReference type="InParanoid" id="A0A545AIU9"/>
<dbReference type="AlphaFoldDB" id="A0A545AIU9"/>
<dbReference type="EMBL" id="VIRS01000028">
    <property type="protein sequence ID" value="TQS41246.1"/>
    <property type="molecule type" value="Genomic_DNA"/>
</dbReference>
<evidence type="ECO:0000313" key="3">
    <source>
        <dbReference type="Proteomes" id="UP000317982"/>
    </source>
</evidence>
<feature type="transmembrane region" description="Helical" evidence="1">
    <location>
        <begin position="12"/>
        <end position="32"/>
    </location>
</feature>
<dbReference type="Proteomes" id="UP000317982">
    <property type="component" value="Unassembled WGS sequence"/>
</dbReference>
<accession>A0A545AIU9</accession>
<evidence type="ECO:0000256" key="1">
    <source>
        <dbReference type="SAM" id="Phobius"/>
    </source>
</evidence>
<gene>
    <name evidence="2" type="ORF">FL583_30470</name>
</gene>
<keyword evidence="3" id="KW-1185">Reference proteome</keyword>
<proteinExistence type="predicted"/>
<comment type="caution">
    <text evidence="2">The sequence shown here is derived from an EMBL/GenBank/DDBJ whole genome shotgun (WGS) entry which is preliminary data.</text>
</comment>
<name>A0A545AIU9_9ACTN</name>
<feature type="transmembrane region" description="Helical" evidence="1">
    <location>
        <begin position="38"/>
        <end position="60"/>
    </location>
</feature>
<feature type="transmembrane region" description="Helical" evidence="1">
    <location>
        <begin position="80"/>
        <end position="100"/>
    </location>
</feature>
<keyword evidence="1" id="KW-0812">Transmembrane</keyword>
<evidence type="ECO:0000313" key="2">
    <source>
        <dbReference type="EMBL" id="TQS41246.1"/>
    </source>
</evidence>
<sequence>MIDLRPEQGGRGRGIAAAIEGGFAACWFGWAQAEPPGWLVPLLIVGAVLSGALAVGGVVLAVRSPSGSSPMAVARTRTQYYVTVAIEVVLIWAGSALLGATGHDEYIAAWIALVVGVHFVPLGRFFGEPLLQISGVVISLVAIGAAVVALATDSGSSTVAGTGTGLALLVTGVLTLFGVRAPN</sequence>
<keyword evidence="1" id="KW-0472">Membrane</keyword>
<dbReference type="OrthoDB" id="3697173at2"/>
<reference evidence="2 3" key="1">
    <citation type="submission" date="2019-07" db="EMBL/GenBank/DDBJ databases">
        <title>Cryptosporangium phraense sp. nov., isolated from plant litter.</title>
        <authorList>
            <person name="Suriyachadkun C."/>
        </authorList>
    </citation>
    <scope>NUCLEOTIDE SEQUENCE [LARGE SCALE GENOMIC DNA]</scope>
    <source>
        <strain evidence="2 3">A-T 5661</strain>
    </source>
</reference>
<protein>
    <submittedName>
        <fullName evidence="2">Uncharacterized protein</fullName>
    </submittedName>
</protein>